<reference evidence="2 3" key="1">
    <citation type="submission" date="2020-10" db="EMBL/GenBank/DDBJ databases">
        <title>Phylogeny of dyella-like bacteria.</title>
        <authorList>
            <person name="Fu J."/>
        </authorList>
    </citation>
    <scope>NUCLEOTIDE SEQUENCE [LARGE SCALE GENOMIC DNA]</scope>
    <source>
        <strain evidence="2 3">BB4</strain>
    </source>
</reference>
<comment type="caution">
    <text evidence="2">The sequence shown here is derived from an EMBL/GenBank/DDBJ whole genome shotgun (WGS) entry which is preliminary data.</text>
</comment>
<dbReference type="RefSeq" id="WP_379983335.1">
    <property type="nucleotide sequence ID" value="NZ_JADIKD010000012.1"/>
</dbReference>
<dbReference type="InterPro" id="IPR036397">
    <property type="entry name" value="RNaseH_sf"/>
</dbReference>
<dbReference type="Gene3D" id="3.30.420.10">
    <property type="entry name" value="Ribonuclease H-like superfamily/Ribonuclease H"/>
    <property type="match status" value="1"/>
</dbReference>
<evidence type="ECO:0008006" key="4">
    <source>
        <dbReference type="Google" id="ProtNLM"/>
    </source>
</evidence>
<evidence type="ECO:0000256" key="1">
    <source>
        <dbReference type="SAM" id="MobiDB-lite"/>
    </source>
</evidence>
<accession>A0ABW8KBF3</accession>
<feature type="compositionally biased region" description="Basic residues" evidence="1">
    <location>
        <begin position="608"/>
        <end position="619"/>
    </location>
</feature>
<sequence length="619" mass="68980">MTDPVLAIVGVDARELVRPNTDDITEERRPAYLRRADAMTDVAGGTPVTVAARIHAVDPRTVARDCEIAMELAIDGLRIGFRACIPFKHRRTKPRPSDTYVEASPTKGPYALQRLLQGCEKARKLVEAYKGALPDGKRKIRAFDRLFDQFKAIIRATLGKNGYPFTAKDEGRRALLLHIKRTRLARLEAGATEVEDTEPNVTRFNQIFHLAPLDRIEFDAHKIDTDWVLALTDPQGKVVKRHIECITVLVAICAVSRYVLAHLFVLGAYNHLDVLRLFHKALSPWQRRTLIVPGMQYPEGAQLGLPISDQGVGPRGILIAGDNALAHHANHCVSNLLDHHRGILNFGPSHVPEVRPIVEAFFRLLEEGALRKLAGAFQPETRTRGKTRTSYLRAEDHPFHFEGMEDLMDVLAAGYNITPHSGLGSRTPASAMNTHLVSGWSWYSSDAASDASRLTTIRFAPTVRGGVSSGRLPFVQYHGAHYRSPKLMGRRDMVGKCFFAEANLQDLRQIVLLNPEDGAPWSRLTALPPWDRTPHDLHLRQQIIRARNRGLLDLVGSRDAIESYHAFTREQALQGKAAPDLYARVDASFQPAPNPTPGTGTTPVVFPRRGRTTFAHRKD</sequence>
<organism evidence="2 3">
    <name type="scientific">Dyella koreensis</name>
    <dbReference type="NCBI Taxonomy" id="311235"/>
    <lineage>
        <taxon>Bacteria</taxon>
        <taxon>Pseudomonadati</taxon>
        <taxon>Pseudomonadota</taxon>
        <taxon>Gammaproteobacteria</taxon>
        <taxon>Lysobacterales</taxon>
        <taxon>Rhodanobacteraceae</taxon>
        <taxon>Dyella</taxon>
    </lineage>
</organism>
<protein>
    <recommendedName>
        <fullName evidence="4">Integrase catalytic domain-containing protein</fullName>
    </recommendedName>
</protein>
<keyword evidence="3" id="KW-1185">Reference proteome</keyword>
<evidence type="ECO:0000313" key="3">
    <source>
        <dbReference type="Proteomes" id="UP001620408"/>
    </source>
</evidence>
<gene>
    <name evidence="2" type="ORF">ISS97_17340</name>
</gene>
<dbReference type="SUPFAM" id="SSF53098">
    <property type="entry name" value="Ribonuclease H-like"/>
    <property type="match status" value="1"/>
</dbReference>
<feature type="region of interest" description="Disordered" evidence="1">
    <location>
        <begin position="589"/>
        <end position="619"/>
    </location>
</feature>
<evidence type="ECO:0000313" key="2">
    <source>
        <dbReference type="EMBL" id="MFK2919038.1"/>
    </source>
</evidence>
<dbReference type="EMBL" id="JADIKD010000012">
    <property type="protein sequence ID" value="MFK2919038.1"/>
    <property type="molecule type" value="Genomic_DNA"/>
</dbReference>
<name>A0ABW8KBF3_9GAMM</name>
<dbReference type="Proteomes" id="UP001620408">
    <property type="component" value="Unassembled WGS sequence"/>
</dbReference>
<dbReference type="InterPro" id="IPR012337">
    <property type="entry name" value="RNaseH-like_sf"/>
</dbReference>
<proteinExistence type="predicted"/>